<dbReference type="FunFam" id="3.40.50.620:FF:000020">
    <property type="entry name" value="Valine--tRNA ligase, mitochondrial"/>
    <property type="match status" value="1"/>
</dbReference>
<dbReference type="Pfam" id="PF10458">
    <property type="entry name" value="Val_tRNA-synt_C"/>
    <property type="match status" value="1"/>
</dbReference>
<keyword evidence="6 10" id="KW-0175">Coiled coil</keyword>
<comment type="function">
    <text evidence="10">Catalyzes the attachment of valine to tRNA(Val). As ValRS can inadvertently accommodate and process structurally similar amino acids such as threonine, to avoid such errors, it has a 'posttransfer' editing activity that hydrolyzes mischarged Thr-tRNA(Val) in a tRNA-dependent manner.</text>
</comment>
<feature type="coiled-coil region" evidence="10">
    <location>
        <begin position="825"/>
        <end position="880"/>
    </location>
</feature>
<dbReference type="PANTHER" id="PTHR11946">
    <property type="entry name" value="VALYL-TRNA SYNTHETASES"/>
    <property type="match status" value="1"/>
</dbReference>
<comment type="domain">
    <text evidence="10">The C-terminal coiled-coil domain is crucial for aminoacylation activity.</text>
</comment>
<protein>
    <recommendedName>
        <fullName evidence="10">Valine--tRNA ligase</fullName>
        <ecNumber evidence="10">6.1.1.9</ecNumber>
    </recommendedName>
    <alternativeName>
        <fullName evidence="10">Valyl-tRNA synthetase</fullName>
        <shortName evidence="10">ValRS</shortName>
    </alternativeName>
</protein>
<dbReference type="NCBIfam" id="TIGR00422">
    <property type="entry name" value="valS"/>
    <property type="match status" value="1"/>
</dbReference>
<evidence type="ECO:0000256" key="6">
    <source>
        <dbReference type="ARBA" id="ARBA00023054"/>
    </source>
</evidence>
<feature type="domain" description="Valyl-tRNA synthetase tRNA-binding arm" evidence="13">
    <location>
        <begin position="820"/>
        <end position="880"/>
    </location>
</feature>
<comment type="caution">
    <text evidence="14">The sequence shown here is derived from an EMBL/GenBank/DDBJ whole genome shotgun (WGS) entry which is preliminary data.</text>
</comment>
<comment type="caution">
    <text evidence="10">Lacks conserved residue(s) required for the propagation of feature annotation.</text>
</comment>
<evidence type="ECO:0000259" key="13">
    <source>
        <dbReference type="Pfam" id="PF10458"/>
    </source>
</evidence>
<evidence type="ECO:0000256" key="1">
    <source>
        <dbReference type="ARBA" id="ARBA00022490"/>
    </source>
</evidence>
<evidence type="ECO:0000259" key="12">
    <source>
        <dbReference type="Pfam" id="PF08264"/>
    </source>
</evidence>
<dbReference type="PRINTS" id="PR00986">
    <property type="entry name" value="TRNASYNTHVAL"/>
</dbReference>
<reference evidence="14 15" key="1">
    <citation type="submission" date="2017-06" db="EMBL/GenBank/DDBJ databases">
        <title>Novel microbial phyla capable of carbon fixation and sulfur reduction in deep-sea sediments.</title>
        <authorList>
            <person name="Huang J."/>
            <person name="Baker B."/>
            <person name="Wang Y."/>
        </authorList>
    </citation>
    <scope>NUCLEOTIDE SEQUENCE [LARGE SCALE GENOMIC DNA]</scope>
    <source>
        <strain evidence="14">B3_LCP</strain>
    </source>
</reference>
<dbReference type="FunFam" id="1.10.287.380:FF:000001">
    <property type="entry name" value="Valine--tRNA ligase"/>
    <property type="match status" value="1"/>
</dbReference>
<dbReference type="PROSITE" id="PS00178">
    <property type="entry name" value="AA_TRNA_LIGASE_I"/>
    <property type="match status" value="1"/>
</dbReference>
<evidence type="ECO:0000256" key="8">
    <source>
        <dbReference type="ARBA" id="ARBA00047552"/>
    </source>
</evidence>
<dbReference type="GO" id="GO:0005829">
    <property type="term" value="C:cytosol"/>
    <property type="evidence" value="ECO:0007669"/>
    <property type="project" value="TreeGrafter"/>
</dbReference>
<evidence type="ECO:0000256" key="4">
    <source>
        <dbReference type="ARBA" id="ARBA00022840"/>
    </source>
</evidence>
<dbReference type="SUPFAM" id="SSF50677">
    <property type="entry name" value="ValRS/IleRS/LeuRS editing domain"/>
    <property type="match status" value="1"/>
</dbReference>
<keyword evidence="2 10" id="KW-0436">Ligase</keyword>
<dbReference type="EMBL" id="NJBN01000005">
    <property type="protein sequence ID" value="TKJ40443.1"/>
    <property type="molecule type" value="Genomic_DNA"/>
</dbReference>
<comment type="similarity">
    <text evidence="9 10">Belongs to the class-I aminoacyl-tRNA synthetase family. ValS type 1 subfamily.</text>
</comment>
<dbReference type="InterPro" id="IPR010978">
    <property type="entry name" value="tRNA-bd_arm"/>
</dbReference>
<dbReference type="InterPro" id="IPR002300">
    <property type="entry name" value="aa-tRNA-synth_Ia"/>
</dbReference>
<dbReference type="InterPro" id="IPR037118">
    <property type="entry name" value="Val-tRNA_synth_C_sf"/>
</dbReference>
<dbReference type="GO" id="GO:0004832">
    <property type="term" value="F:valine-tRNA ligase activity"/>
    <property type="evidence" value="ECO:0007669"/>
    <property type="project" value="UniProtKB-UniRule"/>
</dbReference>
<dbReference type="PANTHER" id="PTHR11946:SF93">
    <property type="entry name" value="VALINE--TRNA LIGASE, CHLOROPLASTIC_MITOCHONDRIAL 2"/>
    <property type="match status" value="1"/>
</dbReference>
<dbReference type="GO" id="GO:0005524">
    <property type="term" value="F:ATP binding"/>
    <property type="evidence" value="ECO:0007669"/>
    <property type="project" value="UniProtKB-UniRule"/>
</dbReference>
<keyword evidence="4 10" id="KW-0067">ATP-binding</keyword>
<comment type="domain">
    <text evidence="10">ValRS has two distinct active sites: one for aminoacylation and one for editing. The misactivated threonine is translocated from the active site to the editing site.</text>
</comment>
<dbReference type="Pfam" id="PF00133">
    <property type="entry name" value="tRNA-synt_1"/>
    <property type="match status" value="1"/>
</dbReference>
<evidence type="ECO:0000256" key="9">
    <source>
        <dbReference type="ARBA" id="ARBA00060830"/>
    </source>
</evidence>
<dbReference type="HAMAP" id="MF_02004">
    <property type="entry name" value="Val_tRNA_synth_type1"/>
    <property type="match status" value="1"/>
</dbReference>
<evidence type="ECO:0000256" key="10">
    <source>
        <dbReference type="HAMAP-Rule" id="MF_02004"/>
    </source>
</evidence>
<dbReference type="SUPFAM" id="SSF46589">
    <property type="entry name" value="tRNA-binding arm"/>
    <property type="match status" value="1"/>
</dbReference>
<comment type="subcellular location">
    <subcellularLocation>
        <location evidence="10">Cytoplasm</location>
    </subcellularLocation>
</comment>
<evidence type="ECO:0000256" key="7">
    <source>
        <dbReference type="ARBA" id="ARBA00023146"/>
    </source>
</evidence>
<gene>
    <name evidence="10" type="primary">valS</name>
    <name evidence="14" type="ORF">CEE37_09005</name>
</gene>
<keyword evidence="3 10" id="KW-0547">Nucleotide-binding</keyword>
<dbReference type="AlphaFoldDB" id="A0A532UZR3"/>
<feature type="domain" description="Methionyl/Valyl/Leucyl/Isoleucyl-tRNA synthetase anticodon-binding" evidence="12">
    <location>
        <begin position="607"/>
        <end position="764"/>
    </location>
</feature>
<dbReference type="InterPro" id="IPR009080">
    <property type="entry name" value="tRNAsynth_Ia_anticodon-bd"/>
</dbReference>
<dbReference type="GO" id="GO:0006438">
    <property type="term" value="P:valyl-tRNA aminoacylation"/>
    <property type="evidence" value="ECO:0007669"/>
    <property type="project" value="UniProtKB-UniRule"/>
</dbReference>
<comment type="subunit">
    <text evidence="10">Monomer.</text>
</comment>
<feature type="domain" description="Aminoacyl-tRNA synthetase class Ia" evidence="11">
    <location>
        <begin position="16"/>
        <end position="564"/>
    </location>
</feature>
<evidence type="ECO:0000256" key="3">
    <source>
        <dbReference type="ARBA" id="ARBA00022741"/>
    </source>
</evidence>
<evidence type="ECO:0000313" key="14">
    <source>
        <dbReference type="EMBL" id="TKJ40443.1"/>
    </source>
</evidence>
<evidence type="ECO:0000256" key="2">
    <source>
        <dbReference type="ARBA" id="ARBA00022598"/>
    </source>
</evidence>
<dbReference type="Gene3D" id="3.90.740.10">
    <property type="entry name" value="Valyl/Leucyl/Isoleucyl-tRNA synthetase, editing domain"/>
    <property type="match status" value="2"/>
</dbReference>
<accession>A0A532UZR3</accession>
<dbReference type="EC" id="6.1.1.9" evidence="10"/>
<feature type="binding site" evidence="10">
    <location>
        <position position="528"/>
    </location>
    <ligand>
        <name>ATP</name>
        <dbReference type="ChEBI" id="CHEBI:30616"/>
    </ligand>
</feature>
<dbReference type="InterPro" id="IPR009008">
    <property type="entry name" value="Val/Leu/Ile-tRNA-synth_edit"/>
</dbReference>
<keyword evidence="7 10" id="KW-0030">Aminoacyl-tRNA synthetase</keyword>
<dbReference type="FunFam" id="3.90.740.10:FF:000005">
    <property type="entry name" value="Valine--tRNA ligase, mitochondrial"/>
    <property type="match status" value="1"/>
</dbReference>
<evidence type="ECO:0000256" key="5">
    <source>
        <dbReference type="ARBA" id="ARBA00022917"/>
    </source>
</evidence>
<dbReference type="NCBIfam" id="NF004349">
    <property type="entry name" value="PRK05729.1"/>
    <property type="match status" value="1"/>
</dbReference>
<proteinExistence type="inferred from homology"/>
<feature type="short sequence motif" description="'HIGH' region" evidence="10">
    <location>
        <begin position="45"/>
        <end position="55"/>
    </location>
</feature>
<dbReference type="Pfam" id="PF08264">
    <property type="entry name" value="Anticodon_1"/>
    <property type="match status" value="1"/>
</dbReference>
<keyword evidence="1 10" id="KW-0963">Cytoplasm</keyword>
<name>A0A532UZR3_UNCL8</name>
<comment type="catalytic activity">
    <reaction evidence="8 10">
        <text>tRNA(Val) + L-valine + ATP = L-valyl-tRNA(Val) + AMP + diphosphate</text>
        <dbReference type="Rhea" id="RHEA:10704"/>
        <dbReference type="Rhea" id="RHEA-COMP:9672"/>
        <dbReference type="Rhea" id="RHEA-COMP:9708"/>
        <dbReference type="ChEBI" id="CHEBI:30616"/>
        <dbReference type="ChEBI" id="CHEBI:33019"/>
        <dbReference type="ChEBI" id="CHEBI:57762"/>
        <dbReference type="ChEBI" id="CHEBI:78442"/>
        <dbReference type="ChEBI" id="CHEBI:78537"/>
        <dbReference type="ChEBI" id="CHEBI:456215"/>
        <dbReference type="EC" id="6.1.1.9"/>
    </reaction>
</comment>
<dbReference type="CDD" id="cd00817">
    <property type="entry name" value="ValRS_core"/>
    <property type="match status" value="1"/>
</dbReference>
<dbReference type="InterPro" id="IPR033705">
    <property type="entry name" value="Anticodon_Ia_Val"/>
</dbReference>
<keyword evidence="5 10" id="KW-0648">Protein biosynthesis</keyword>
<evidence type="ECO:0000259" key="11">
    <source>
        <dbReference type="Pfam" id="PF00133"/>
    </source>
</evidence>
<sequence>MPELAKTYDPKIVEDKWYKFWEENDFFHTEPNPDKEPYVIMMPPPNVTGILHMGHALQDSVQDALIRYHRMKGREALWMPGMDHAGIATQNVVEKKLADEGVKKEDLGREAFIDEVWKWKEKHGGIISQQKRCLGDSPDWNRQRFTMDEGMSRTVTEAFVRLYNEGLIYRGDYIVNWCPRCRTAISDEEVDHRDIEGNLWYVKYPIKDSDDHLTVATTRPETMLGDTGVAANPKDERYRHLKGKIAILPVLGRELPIIFDDYVDKEFGTGLVKVTPAHDPNDFEMGKRHDLPSIKVMDEGGILTAEAGEDFQGMDRFECRDALVKRLEDHGFIEKVEKHSHSVGHCQRCKTMIEPYLSRQWFVNMKPLAEPAIEAVKSGKIKFVPKRWEKVYLAWLENIRDWCISRQLWWGHRIPVYRCSDCGYEWASVDPPDKCPQLDSNSIEQDPDVLDTWFSSWLWPFSTLGWPEDNKDLNYYYPTDVLVSGYDIIFFWIARMIMAGLKFTGKEPYHTVYITGMIKDELGRWMSKSLGNGIDPLEMIEKYGTDAVRYSLVVLTTEGQDIRLAPSRFEMGRNFANKLWNAARFLFMQDKPERFTVTAPEKLELEDRWILSRLQNMLRTVEKNVKRYRLNEALLAIYDFTWHDYCDWYVELIKPRLYQSDDPVKREGTLALALKIFETALRALHPFMPFVTEELWQQIAAIDGLDIQISEPRTIMRQQYPESAKRFIDKSAESDMDTLQNVIQAVRNIRADMGVPPKAKAQVLVTGPDSAIQILQEHSHMLETLAGIDNLTNTTDRPEHSASAIVGELEIFVPLEGLIDLDIERSRLEKEITRHEGMLEGIKKKLSNESFIKKAPENIVLREREKENSLEEKLSKFKKNRLSLS</sequence>
<dbReference type="SUPFAM" id="SSF47323">
    <property type="entry name" value="Anticodon-binding domain of a subclass of class I aminoacyl-tRNA synthetases"/>
    <property type="match status" value="1"/>
</dbReference>
<dbReference type="CDD" id="cd07962">
    <property type="entry name" value="Anticodon_Ia_Val"/>
    <property type="match status" value="1"/>
</dbReference>
<dbReference type="Proteomes" id="UP000319619">
    <property type="component" value="Unassembled WGS sequence"/>
</dbReference>
<dbReference type="Gene3D" id="1.10.287.380">
    <property type="entry name" value="Valyl-tRNA synthetase, C-terminal domain"/>
    <property type="match status" value="1"/>
</dbReference>
<dbReference type="FunFam" id="3.40.50.620:FF:000098">
    <property type="entry name" value="Valine--tRNA ligase"/>
    <property type="match status" value="1"/>
</dbReference>
<dbReference type="Gene3D" id="1.10.730.10">
    <property type="entry name" value="Isoleucyl-tRNA Synthetase, Domain 1"/>
    <property type="match status" value="1"/>
</dbReference>
<dbReference type="SUPFAM" id="SSF52374">
    <property type="entry name" value="Nucleotidylyl transferase"/>
    <property type="match status" value="1"/>
</dbReference>
<evidence type="ECO:0000313" key="15">
    <source>
        <dbReference type="Proteomes" id="UP000319619"/>
    </source>
</evidence>
<dbReference type="InterPro" id="IPR002303">
    <property type="entry name" value="Valyl-tRNA_ligase"/>
</dbReference>
<dbReference type="InterPro" id="IPR001412">
    <property type="entry name" value="aa-tRNA-synth_I_CS"/>
</dbReference>
<organism evidence="14 15">
    <name type="scientific">candidate division LCP-89 bacterium B3_LCP</name>
    <dbReference type="NCBI Taxonomy" id="2012998"/>
    <lineage>
        <taxon>Bacteria</taxon>
        <taxon>Pseudomonadati</taxon>
        <taxon>Bacteria division LCP-89</taxon>
    </lineage>
</organism>
<dbReference type="InterPro" id="IPR019499">
    <property type="entry name" value="Val-tRNA_synth_tRNA-bd"/>
</dbReference>
<dbReference type="InterPro" id="IPR014729">
    <property type="entry name" value="Rossmann-like_a/b/a_fold"/>
</dbReference>
<dbReference type="InterPro" id="IPR013155">
    <property type="entry name" value="M/V/L/I-tRNA-synth_anticd-bd"/>
</dbReference>
<dbReference type="GO" id="GO:0002161">
    <property type="term" value="F:aminoacyl-tRNA deacylase activity"/>
    <property type="evidence" value="ECO:0007669"/>
    <property type="project" value="InterPro"/>
</dbReference>
<dbReference type="Gene3D" id="3.40.50.620">
    <property type="entry name" value="HUPs"/>
    <property type="match status" value="2"/>
</dbReference>